<keyword evidence="1" id="KW-0472">Membrane</keyword>
<dbReference type="AlphaFoldDB" id="A0A8H5GLU7"/>
<proteinExistence type="predicted"/>
<dbReference type="OrthoDB" id="3197626at2759"/>
<feature type="transmembrane region" description="Helical" evidence="1">
    <location>
        <begin position="225"/>
        <end position="246"/>
    </location>
</feature>
<evidence type="ECO:0008006" key="4">
    <source>
        <dbReference type="Google" id="ProtNLM"/>
    </source>
</evidence>
<feature type="transmembrane region" description="Helical" evidence="1">
    <location>
        <begin position="27"/>
        <end position="46"/>
    </location>
</feature>
<evidence type="ECO:0000313" key="3">
    <source>
        <dbReference type="Proteomes" id="UP000559256"/>
    </source>
</evidence>
<feature type="transmembrane region" description="Helical" evidence="1">
    <location>
        <begin position="116"/>
        <end position="134"/>
    </location>
</feature>
<feature type="transmembrane region" description="Helical" evidence="1">
    <location>
        <begin position="163"/>
        <end position="184"/>
    </location>
</feature>
<dbReference type="EMBL" id="JAACJM010000019">
    <property type="protein sequence ID" value="KAF5367488.1"/>
    <property type="molecule type" value="Genomic_DNA"/>
</dbReference>
<keyword evidence="3" id="KW-1185">Reference proteome</keyword>
<reference evidence="2 3" key="1">
    <citation type="journal article" date="2020" name="ISME J.">
        <title>Uncovering the hidden diversity of litter-decomposition mechanisms in mushroom-forming fungi.</title>
        <authorList>
            <person name="Floudas D."/>
            <person name="Bentzer J."/>
            <person name="Ahren D."/>
            <person name="Johansson T."/>
            <person name="Persson P."/>
            <person name="Tunlid A."/>
        </authorList>
    </citation>
    <scope>NUCLEOTIDE SEQUENCE [LARGE SCALE GENOMIC DNA]</scope>
    <source>
        <strain evidence="2 3">CBS 291.85</strain>
    </source>
</reference>
<dbReference type="Proteomes" id="UP000559256">
    <property type="component" value="Unassembled WGS sequence"/>
</dbReference>
<organism evidence="2 3">
    <name type="scientific">Tetrapyrgos nigripes</name>
    <dbReference type="NCBI Taxonomy" id="182062"/>
    <lineage>
        <taxon>Eukaryota</taxon>
        <taxon>Fungi</taxon>
        <taxon>Dikarya</taxon>
        <taxon>Basidiomycota</taxon>
        <taxon>Agaricomycotina</taxon>
        <taxon>Agaricomycetes</taxon>
        <taxon>Agaricomycetidae</taxon>
        <taxon>Agaricales</taxon>
        <taxon>Marasmiineae</taxon>
        <taxon>Marasmiaceae</taxon>
        <taxon>Tetrapyrgos</taxon>
    </lineage>
</organism>
<feature type="transmembrane region" description="Helical" evidence="1">
    <location>
        <begin position="58"/>
        <end position="78"/>
    </location>
</feature>
<keyword evidence="1" id="KW-0812">Transmembrane</keyword>
<sequence>MVDWNSTAEVLHDSDVFTKFMHCIFGLYIWEWATSLYFDVSVLIGIRKYKWPMTFYFLNRYCLLAALVGIIVSMNVTTEIDCQTLYMFNQIMGNFAIGLSSINLSIRTIAVWKSHYYVIIPLVAVILGHWVLLLRTVVLVKASWVDGAGCQVTGNDPKLITAVYIYSMLFDFLVMILTGIKLGFGTGQKSQLVKMLYLDGLMYFLIAFTANLVAVVFSVLNLNPIMSIIADVPASTIATIAACRVVRRLNTFVNSQGVDLYTPHSGARPAQISSGGFTTGTVQFSNARPQETRIQMSVMSKTEYETHRDYDDVERASPGETKGAAF</sequence>
<evidence type="ECO:0000313" key="2">
    <source>
        <dbReference type="EMBL" id="KAF5367488.1"/>
    </source>
</evidence>
<accession>A0A8H5GLU7</accession>
<feature type="transmembrane region" description="Helical" evidence="1">
    <location>
        <begin position="84"/>
        <end position="104"/>
    </location>
</feature>
<gene>
    <name evidence="2" type="ORF">D9758_003728</name>
</gene>
<comment type="caution">
    <text evidence="2">The sequence shown here is derived from an EMBL/GenBank/DDBJ whole genome shotgun (WGS) entry which is preliminary data.</text>
</comment>
<keyword evidence="1" id="KW-1133">Transmembrane helix</keyword>
<protein>
    <recommendedName>
        <fullName evidence="4">Transmembrane protein</fullName>
    </recommendedName>
</protein>
<evidence type="ECO:0000256" key="1">
    <source>
        <dbReference type="SAM" id="Phobius"/>
    </source>
</evidence>
<feature type="transmembrane region" description="Helical" evidence="1">
    <location>
        <begin position="196"/>
        <end position="219"/>
    </location>
</feature>
<name>A0A8H5GLU7_9AGAR</name>